<name>A0ABR8R215_9CAUL</name>
<gene>
    <name evidence="1" type="ORF">H9656_08870</name>
</gene>
<dbReference type="GO" id="GO:0006508">
    <property type="term" value="P:proteolysis"/>
    <property type="evidence" value="ECO:0007669"/>
    <property type="project" value="UniProtKB-KW"/>
</dbReference>
<comment type="caution">
    <text evidence="1">The sequence shown here is derived from an EMBL/GenBank/DDBJ whole genome shotgun (WGS) entry which is preliminary data.</text>
</comment>
<sequence>MLAAAAWSATPWSLTAAQVEPPAPLEAPRLLTNLLTRIGVQVDLGRRRAIFVIDTGAERTSISDQLAQTLELQPGQPVRVHGITAAELAPTVRLPLLAFAGRRFANLIVPVFPRGLLAADGLLGLDALARFRLTLDYRRRRVSLAPSGLDSPRFYDTGRNTRIPQVETTARTDVFQRLFITRAAVDGINVTAFIDTGAQYSIGNLALMRALDAVQGATSRLPVRVYGVIGQSMLVQAGKVGNLRLHRHNLGETPLLFGDLHAFGVLDLIARPALLLGADALTRFNRVILDYGLARVVFEGLVPPQTLAPSSVRSP</sequence>
<evidence type="ECO:0000313" key="2">
    <source>
        <dbReference type="Proteomes" id="UP000638918"/>
    </source>
</evidence>
<proteinExistence type="predicted"/>
<organism evidence="1 2">
    <name type="scientific">Brevundimonas guildfordensis</name>
    <dbReference type="NCBI Taxonomy" id="2762241"/>
    <lineage>
        <taxon>Bacteria</taxon>
        <taxon>Pseudomonadati</taxon>
        <taxon>Pseudomonadota</taxon>
        <taxon>Alphaproteobacteria</taxon>
        <taxon>Caulobacterales</taxon>
        <taxon>Caulobacteraceae</taxon>
        <taxon>Brevundimonas</taxon>
    </lineage>
</organism>
<dbReference type="RefSeq" id="WP_191743911.1">
    <property type="nucleotide sequence ID" value="NZ_JACSQU010000002.1"/>
</dbReference>
<keyword evidence="1" id="KW-0378">Hydrolase</keyword>
<dbReference type="Gene3D" id="2.40.70.10">
    <property type="entry name" value="Acid Proteases"/>
    <property type="match status" value="2"/>
</dbReference>
<dbReference type="GO" id="GO:0008233">
    <property type="term" value="F:peptidase activity"/>
    <property type="evidence" value="ECO:0007669"/>
    <property type="project" value="UniProtKB-KW"/>
</dbReference>
<dbReference type="SUPFAM" id="SSF50630">
    <property type="entry name" value="Acid proteases"/>
    <property type="match status" value="2"/>
</dbReference>
<keyword evidence="2" id="KW-1185">Reference proteome</keyword>
<dbReference type="Proteomes" id="UP000638918">
    <property type="component" value="Unassembled WGS sequence"/>
</dbReference>
<keyword evidence="1" id="KW-0645">Protease</keyword>
<protein>
    <submittedName>
        <fullName evidence="1">Aspartyl protease family protein</fullName>
    </submittedName>
</protein>
<accession>A0ABR8R215</accession>
<reference evidence="1 2" key="1">
    <citation type="submission" date="2020-08" db="EMBL/GenBank/DDBJ databases">
        <title>A Genomic Blueprint of the Chicken Gut Microbiome.</title>
        <authorList>
            <person name="Gilroy R."/>
            <person name="Ravi A."/>
            <person name="Getino M."/>
            <person name="Pursley I."/>
            <person name="Horton D.L."/>
            <person name="Alikhan N.-F."/>
            <person name="Baker D."/>
            <person name="Gharbi K."/>
            <person name="Hall N."/>
            <person name="Watson M."/>
            <person name="Adriaenssens E.M."/>
            <person name="Foster-Nyarko E."/>
            <person name="Jarju S."/>
            <person name="Secka A."/>
            <person name="Antonio M."/>
            <person name="Oren A."/>
            <person name="Chaudhuri R."/>
            <person name="La Ragione R.M."/>
            <person name="Hildebrand F."/>
            <person name="Pallen M.J."/>
        </authorList>
    </citation>
    <scope>NUCLEOTIDE SEQUENCE [LARGE SCALE GENOMIC DNA]</scope>
    <source>
        <strain evidence="1 2">Sa3CVA3</strain>
    </source>
</reference>
<dbReference type="EMBL" id="JACSQU010000002">
    <property type="protein sequence ID" value="MBD7941497.1"/>
    <property type="molecule type" value="Genomic_DNA"/>
</dbReference>
<evidence type="ECO:0000313" key="1">
    <source>
        <dbReference type="EMBL" id="MBD7941497.1"/>
    </source>
</evidence>
<dbReference type="Pfam" id="PF13650">
    <property type="entry name" value="Asp_protease_2"/>
    <property type="match status" value="1"/>
</dbReference>
<dbReference type="InterPro" id="IPR021109">
    <property type="entry name" value="Peptidase_aspartic_dom_sf"/>
</dbReference>